<reference evidence="2 3" key="1">
    <citation type="journal article" date="2022" name="Front. Microbiol.">
        <title>Commensal bacteria contribute to the growth of multidrug-resistant Avibacterium paragallinarum in chickens.</title>
        <authorList>
            <person name="Zhu J."/>
            <person name="Chen Y."/>
            <person name="Wu Y."/>
            <person name="Wang Y."/>
            <person name="Zhu K."/>
        </authorList>
    </citation>
    <scope>NUCLEOTIDE SEQUENCE [LARGE SCALE GENOMIC DNA]</scope>
    <source>
        <strain evidence="2 3">AV12</strain>
    </source>
</reference>
<proteinExistence type="predicted"/>
<feature type="chain" id="PRO_5045295687" evidence="1">
    <location>
        <begin position="21"/>
        <end position="143"/>
    </location>
</feature>
<dbReference type="EMBL" id="JAMDKS010000020">
    <property type="protein sequence ID" value="MEE6113316.1"/>
    <property type="molecule type" value="Genomic_DNA"/>
</dbReference>
<sequence>MKRFFSALIASIMSFNFALAAPITNIAQAVELVERSIIKNQLSPLPLDCIMFTEMHTESHSPNYQIDVRENHNSQCGGDPNTAPRLFSYLVNKITGRLQTDAIWLEGHDEFSGEFYPIDPVVNKQKNGEKLIYFIKRSNKQIN</sequence>
<dbReference type="Proteomes" id="UP001352533">
    <property type="component" value="Unassembled WGS sequence"/>
</dbReference>
<evidence type="ECO:0000313" key="3">
    <source>
        <dbReference type="Proteomes" id="UP001352533"/>
    </source>
</evidence>
<evidence type="ECO:0000256" key="1">
    <source>
        <dbReference type="SAM" id="SignalP"/>
    </source>
</evidence>
<name>A0ABU7QRR8_AVIPA</name>
<evidence type="ECO:0000313" key="2">
    <source>
        <dbReference type="EMBL" id="MEE6113316.1"/>
    </source>
</evidence>
<protein>
    <submittedName>
        <fullName evidence="2">Uncharacterized protein</fullName>
    </submittedName>
</protein>
<keyword evidence="1" id="KW-0732">Signal</keyword>
<organism evidence="2 3">
    <name type="scientific">Avibacterium paragallinarum</name>
    <name type="common">Haemophilus gallinarum</name>
    <dbReference type="NCBI Taxonomy" id="728"/>
    <lineage>
        <taxon>Bacteria</taxon>
        <taxon>Pseudomonadati</taxon>
        <taxon>Pseudomonadota</taxon>
        <taxon>Gammaproteobacteria</taxon>
        <taxon>Pasteurellales</taxon>
        <taxon>Pasteurellaceae</taxon>
        <taxon>Avibacterium</taxon>
    </lineage>
</organism>
<gene>
    <name evidence="2" type="ORF">M5S25_08945</name>
</gene>
<feature type="signal peptide" evidence="1">
    <location>
        <begin position="1"/>
        <end position="20"/>
    </location>
</feature>
<keyword evidence="3" id="KW-1185">Reference proteome</keyword>
<accession>A0ABU7QRR8</accession>
<comment type="caution">
    <text evidence="2">The sequence shown here is derived from an EMBL/GenBank/DDBJ whole genome shotgun (WGS) entry which is preliminary data.</text>
</comment>
<dbReference type="RefSeq" id="WP_194751726.1">
    <property type="nucleotide sequence ID" value="NZ_JACEWB010000020.1"/>
</dbReference>